<keyword evidence="1" id="KW-1185">Reference proteome</keyword>
<evidence type="ECO:0000313" key="2">
    <source>
        <dbReference type="WBParaSite" id="Gr19_v10_g17691.t1"/>
    </source>
</evidence>
<dbReference type="WBParaSite" id="Gr19_v10_g17691.t1">
    <property type="protein sequence ID" value="Gr19_v10_g17691.t1"/>
    <property type="gene ID" value="Gr19_v10_g17691"/>
</dbReference>
<accession>A0A914HJA1</accession>
<name>A0A914HJA1_GLORO</name>
<reference evidence="2" key="1">
    <citation type="submission" date="2022-11" db="UniProtKB">
        <authorList>
            <consortium name="WormBaseParasite"/>
        </authorList>
    </citation>
    <scope>IDENTIFICATION</scope>
</reference>
<proteinExistence type="predicted"/>
<dbReference type="Proteomes" id="UP000887572">
    <property type="component" value="Unplaced"/>
</dbReference>
<evidence type="ECO:0000313" key="1">
    <source>
        <dbReference type="Proteomes" id="UP000887572"/>
    </source>
</evidence>
<dbReference type="AlphaFoldDB" id="A0A914HJA1"/>
<sequence>MRRQLLWLPPELVYELTLLLPICDRIHLLTTSAVLFGVLTFGKAKNRLYVFVIKARERFYTHRNIGPNMKRSLLPRIHSVELPPLLANFPHYAEHLEHGGTVFQAILLLDPGRFPPTFNVDVDLRWDFCNQLNHFCTSTTALWGGGMLVVDALHLPDQEYDLCAIKAAGVEDDVMKGHIRDCLRDIASFMDLTFPQQQNA</sequence>
<organism evidence="1 2">
    <name type="scientific">Globodera rostochiensis</name>
    <name type="common">Golden nematode worm</name>
    <name type="synonym">Heterodera rostochiensis</name>
    <dbReference type="NCBI Taxonomy" id="31243"/>
    <lineage>
        <taxon>Eukaryota</taxon>
        <taxon>Metazoa</taxon>
        <taxon>Ecdysozoa</taxon>
        <taxon>Nematoda</taxon>
        <taxon>Chromadorea</taxon>
        <taxon>Rhabditida</taxon>
        <taxon>Tylenchina</taxon>
        <taxon>Tylenchomorpha</taxon>
        <taxon>Tylenchoidea</taxon>
        <taxon>Heteroderidae</taxon>
        <taxon>Heteroderinae</taxon>
        <taxon>Globodera</taxon>
    </lineage>
</organism>
<protein>
    <submittedName>
        <fullName evidence="2">F-box domain-containing protein</fullName>
    </submittedName>
</protein>